<keyword evidence="2" id="KW-1185">Reference proteome</keyword>
<evidence type="ECO:0000313" key="1">
    <source>
        <dbReference type="EMBL" id="PWS31728.1"/>
    </source>
</evidence>
<reference evidence="2" key="1">
    <citation type="submission" date="2018-05" db="EMBL/GenBank/DDBJ databases">
        <title>Pedobacter paludis sp. nov., isolated from wetland soil.</title>
        <authorList>
            <person name="Zhang Y."/>
        </authorList>
    </citation>
    <scope>NUCLEOTIDE SEQUENCE [LARGE SCALE GENOMIC DNA]</scope>
    <source>
        <strain evidence="2">R-8</strain>
    </source>
</reference>
<dbReference type="Pfam" id="PF13376">
    <property type="entry name" value="OmdA"/>
    <property type="match status" value="1"/>
</dbReference>
<organism evidence="1 2">
    <name type="scientific">Pedobacter paludis</name>
    <dbReference type="NCBI Taxonomy" id="2203212"/>
    <lineage>
        <taxon>Bacteria</taxon>
        <taxon>Pseudomonadati</taxon>
        <taxon>Bacteroidota</taxon>
        <taxon>Sphingobacteriia</taxon>
        <taxon>Sphingobacteriales</taxon>
        <taxon>Sphingobacteriaceae</taxon>
        <taxon>Pedobacter</taxon>
    </lineage>
</organism>
<sequence length="192" mass="22654">MKEKDIETFCPTSRQDWRNWLLENHHSKPAVWLVQYKKKCAKPSISWSDAVDEALCFGWIDSIRKTLDEERFVQFFSKRKPNGTWSKVNKAKIIQLIKEELMMPAGFYSIEKAKQNGSWTLLDDVEELLIPKDLEEEFKTKDESKAFFLSLSKSVRKAMLQWIALAKRPETRKNRISEIVKQSAQRLKPKQF</sequence>
<dbReference type="AlphaFoldDB" id="A0A317F2L6"/>
<dbReference type="OrthoDB" id="9796999at2"/>
<proteinExistence type="predicted"/>
<evidence type="ECO:0000313" key="2">
    <source>
        <dbReference type="Proteomes" id="UP000245391"/>
    </source>
</evidence>
<gene>
    <name evidence="1" type="ORF">DF947_11595</name>
</gene>
<evidence type="ECO:0008006" key="3">
    <source>
        <dbReference type="Google" id="ProtNLM"/>
    </source>
</evidence>
<comment type="caution">
    <text evidence="1">The sequence shown here is derived from an EMBL/GenBank/DDBJ whole genome shotgun (WGS) entry which is preliminary data.</text>
</comment>
<dbReference type="EMBL" id="QGNY01000004">
    <property type="protein sequence ID" value="PWS31728.1"/>
    <property type="molecule type" value="Genomic_DNA"/>
</dbReference>
<name>A0A317F2L6_9SPHI</name>
<protein>
    <recommendedName>
        <fullName evidence="3">Bacteriocin-protection protein</fullName>
    </recommendedName>
</protein>
<accession>A0A317F2L6</accession>
<dbReference type="Proteomes" id="UP000245391">
    <property type="component" value="Unassembled WGS sequence"/>
</dbReference>